<dbReference type="GO" id="GO:0005829">
    <property type="term" value="C:cytosol"/>
    <property type="evidence" value="ECO:0007669"/>
    <property type="project" value="TreeGrafter"/>
</dbReference>
<dbReference type="CDD" id="cd04647">
    <property type="entry name" value="LbH_MAT_like"/>
    <property type="match status" value="1"/>
</dbReference>
<evidence type="ECO:0000256" key="3">
    <source>
        <dbReference type="ARBA" id="ARBA00022737"/>
    </source>
</evidence>
<dbReference type="EMBL" id="JRUE01000198">
    <property type="protein sequence ID" value="KXZ66913.1"/>
    <property type="molecule type" value="Genomic_DNA"/>
</dbReference>
<evidence type="ECO:0000313" key="6">
    <source>
        <dbReference type="Proteomes" id="UP000075680"/>
    </source>
</evidence>
<comment type="similarity">
    <text evidence="1">Belongs to the transferase hexapeptide repeat family.</text>
</comment>
<dbReference type="Proteomes" id="UP000075680">
    <property type="component" value="Unassembled WGS sequence"/>
</dbReference>
<dbReference type="PANTHER" id="PTHR23416:SF23">
    <property type="entry name" value="ACETYLTRANSFERASE C18B11.09C-RELATED"/>
    <property type="match status" value="1"/>
</dbReference>
<keyword evidence="3" id="KW-0677">Repeat</keyword>
<dbReference type="EC" id="2.3.1.-" evidence="5"/>
<evidence type="ECO:0000256" key="4">
    <source>
        <dbReference type="ARBA" id="ARBA00023315"/>
    </source>
</evidence>
<evidence type="ECO:0000256" key="2">
    <source>
        <dbReference type="ARBA" id="ARBA00022679"/>
    </source>
</evidence>
<dbReference type="InterPro" id="IPR011004">
    <property type="entry name" value="Trimer_LpxA-like_sf"/>
</dbReference>
<keyword evidence="2 5" id="KW-0808">Transferase</keyword>
<dbReference type="InterPro" id="IPR051159">
    <property type="entry name" value="Hexapeptide_acetyltransf"/>
</dbReference>
<dbReference type="RefSeq" id="WP_061519135.1">
    <property type="nucleotide sequence ID" value="NZ_JRUE01000198.1"/>
</dbReference>
<proteinExistence type="inferred from homology"/>
<dbReference type="PANTHER" id="PTHR23416">
    <property type="entry name" value="SIALIC ACID SYNTHASE-RELATED"/>
    <property type="match status" value="1"/>
</dbReference>
<dbReference type="PROSITE" id="PS00101">
    <property type="entry name" value="HEXAPEP_TRANSFERASES"/>
    <property type="match status" value="1"/>
</dbReference>
<dbReference type="Pfam" id="PF00132">
    <property type="entry name" value="Hexapep"/>
    <property type="match status" value="1"/>
</dbReference>
<gene>
    <name evidence="5" type="primary">vat_1</name>
    <name evidence="5" type="ORF">AVENLUH5627_02335</name>
</gene>
<reference evidence="5 6" key="1">
    <citation type="journal article" date="2016" name="Sci. Rep.">
        <title>Genomic and phenotypic characterization of the species Acinetobacter venetianus.</title>
        <authorList>
            <person name="Fondi M."/>
            <person name="Maida I."/>
            <person name="Perrin E."/>
            <person name="Orlandini V."/>
            <person name="La Torre L."/>
            <person name="Bosi E."/>
            <person name="Negroni A."/>
            <person name="Zanaroli G."/>
            <person name="Fava F."/>
            <person name="Decorosi F."/>
            <person name="Giovannetti L."/>
            <person name="Viti C."/>
            <person name="Vaneechoutte M."/>
            <person name="Dijkshoorn L."/>
            <person name="Fani R."/>
        </authorList>
    </citation>
    <scope>NUCLEOTIDE SEQUENCE [LARGE SCALE GENOMIC DNA]</scope>
    <source>
        <strain evidence="5 6">LUH5627</strain>
    </source>
</reference>
<dbReference type="PATRIC" id="fig|52133.18.peg.2403"/>
<dbReference type="Gene3D" id="2.160.10.10">
    <property type="entry name" value="Hexapeptide repeat proteins"/>
    <property type="match status" value="1"/>
</dbReference>
<accession>A0A150HN13</accession>
<dbReference type="GO" id="GO:0008374">
    <property type="term" value="F:O-acyltransferase activity"/>
    <property type="evidence" value="ECO:0007669"/>
    <property type="project" value="TreeGrafter"/>
</dbReference>
<dbReference type="InterPro" id="IPR001451">
    <property type="entry name" value="Hexapep"/>
</dbReference>
<name>A0A150HN13_9GAMM</name>
<evidence type="ECO:0000256" key="1">
    <source>
        <dbReference type="ARBA" id="ARBA00007274"/>
    </source>
</evidence>
<organism evidence="5 6">
    <name type="scientific">Acinetobacter venetianus</name>
    <dbReference type="NCBI Taxonomy" id="52133"/>
    <lineage>
        <taxon>Bacteria</taxon>
        <taxon>Pseudomonadati</taxon>
        <taxon>Pseudomonadota</taxon>
        <taxon>Gammaproteobacteria</taxon>
        <taxon>Moraxellales</taxon>
        <taxon>Moraxellaceae</taxon>
        <taxon>Acinetobacter</taxon>
    </lineage>
</organism>
<comment type="caution">
    <text evidence="5">The sequence shown here is derived from an EMBL/GenBank/DDBJ whole genome shotgun (WGS) entry which is preliminary data.</text>
</comment>
<dbReference type="InterPro" id="IPR018357">
    <property type="entry name" value="Hexapep_transf_CS"/>
</dbReference>
<keyword evidence="4 5" id="KW-0012">Acyltransferase</keyword>
<sequence>MIRILARGLAYLHNFCFRACNRVLMYGYLQKFRSAGEHVLFSPLGSVLSYSTITLGHHVFIANRAWFSGEIEIGSYVMFGPNVTILGGDHEFKDTTQPMFFVKANQQRQAKIKIGDDVWVGANVTILKGVEIGHGAIIAAGSVVNKSVEPFSIVGGIPAKKIAERFTQEEKQAYISHSHYWSK</sequence>
<dbReference type="AlphaFoldDB" id="A0A150HN13"/>
<protein>
    <submittedName>
        <fullName evidence="5">Virginiamycin A acetyltransferase</fullName>
        <ecNumber evidence="5">2.3.1.-</ecNumber>
    </submittedName>
</protein>
<dbReference type="SUPFAM" id="SSF51161">
    <property type="entry name" value="Trimeric LpxA-like enzymes"/>
    <property type="match status" value="1"/>
</dbReference>
<evidence type="ECO:0000313" key="5">
    <source>
        <dbReference type="EMBL" id="KXZ66913.1"/>
    </source>
</evidence>